<proteinExistence type="predicted"/>
<dbReference type="EMBL" id="MLJW01003765">
    <property type="protein sequence ID" value="OIQ71359.1"/>
    <property type="molecule type" value="Genomic_DNA"/>
</dbReference>
<name>A0A1J5PUE3_9ZZZZ</name>
<comment type="caution">
    <text evidence="1">The sequence shown here is derived from an EMBL/GenBank/DDBJ whole genome shotgun (WGS) entry which is preliminary data.</text>
</comment>
<protein>
    <submittedName>
        <fullName evidence="1">Uncharacterized protein</fullName>
    </submittedName>
</protein>
<gene>
    <name evidence="1" type="ORF">GALL_470270</name>
</gene>
<evidence type="ECO:0000313" key="1">
    <source>
        <dbReference type="EMBL" id="OIQ71359.1"/>
    </source>
</evidence>
<reference evidence="1" key="1">
    <citation type="submission" date="2016-10" db="EMBL/GenBank/DDBJ databases">
        <title>Sequence of Gallionella enrichment culture.</title>
        <authorList>
            <person name="Poehlein A."/>
            <person name="Muehling M."/>
            <person name="Daniel R."/>
        </authorList>
    </citation>
    <scope>NUCLEOTIDE SEQUENCE</scope>
</reference>
<organism evidence="1">
    <name type="scientific">mine drainage metagenome</name>
    <dbReference type="NCBI Taxonomy" id="410659"/>
    <lineage>
        <taxon>unclassified sequences</taxon>
        <taxon>metagenomes</taxon>
        <taxon>ecological metagenomes</taxon>
    </lineage>
</organism>
<accession>A0A1J5PUE3</accession>
<sequence length="92" mass="10093">MSADVAVLRLRGRRLGWFELEDLKIGALLATEESEFAHDRSWIDIQVLQHPIAVVVFERPEGVDQFAADHVDEEALGLIKVGDGEANVLGAA</sequence>
<dbReference type="AlphaFoldDB" id="A0A1J5PUE3"/>